<dbReference type="CDD" id="cd19543">
    <property type="entry name" value="DCL_NRPS"/>
    <property type="match status" value="1"/>
</dbReference>
<dbReference type="CDD" id="cd19540">
    <property type="entry name" value="LCL_NRPS-like"/>
    <property type="match status" value="1"/>
</dbReference>
<dbReference type="InterPro" id="IPR036736">
    <property type="entry name" value="ACP-like_sf"/>
</dbReference>
<dbReference type="PANTHER" id="PTHR45527">
    <property type="entry name" value="NONRIBOSOMAL PEPTIDE SYNTHETASE"/>
    <property type="match status" value="1"/>
</dbReference>
<dbReference type="SUPFAM" id="SSF52777">
    <property type="entry name" value="CoA-dependent acyltransferases"/>
    <property type="match status" value="4"/>
</dbReference>
<dbReference type="Pfam" id="PF13193">
    <property type="entry name" value="AMP-binding_C"/>
    <property type="match status" value="2"/>
</dbReference>
<dbReference type="Proteomes" id="UP000829494">
    <property type="component" value="Chromosome"/>
</dbReference>
<dbReference type="SUPFAM" id="SSF53474">
    <property type="entry name" value="alpha/beta-Hydrolases"/>
    <property type="match status" value="1"/>
</dbReference>
<evidence type="ECO:0000256" key="2">
    <source>
        <dbReference type="ARBA" id="ARBA00022450"/>
    </source>
</evidence>
<organism evidence="5 6">
    <name type="scientific">Streptomyces rimosus subsp. rimosus</name>
    <dbReference type="NCBI Taxonomy" id="132474"/>
    <lineage>
        <taxon>Bacteria</taxon>
        <taxon>Bacillati</taxon>
        <taxon>Actinomycetota</taxon>
        <taxon>Actinomycetes</taxon>
        <taxon>Kitasatosporales</taxon>
        <taxon>Streptomycetaceae</taxon>
        <taxon>Streptomyces</taxon>
    </lineage>
</organism>
<feature type="domain" description="Carrier" evidence="4">
    <location>
        <begin position="2041"/>
        <end position="2115"/>
    </location>
</feature>
<dbReference type="Gene3D" id="3.40.50.1820">
    <property type="entry name" value="alpha/beta hydrolase"/>
    <property type="match status" value="1"/>
</dbReference>
<dbReference type="InterPro" id="IPR045851">
    <property type="entry name" value="AMP-bd_C_sf"/>
</dbReference>
<dbReference type="InterPro" id="IPR009081">
    <property type="entry name" value="PP-bd_ACP"/>
</dbReference>
<dbReference type="InterPro" id="IPR006162">
    <property type="entry name" value="Ppantetheine_attach_site"/>
</dbReference>
<dbReference type="InterPro" id="IPR020806">
    <property type="entry name" value="PKS_PP-bd"/>
</dbReference>
<dbReference type="Pfam" id="PF00550">
    <property type="entry name" value="PP-binding"/>
    <property type="match status" value="2"/>
</dbReference>
<keyword evidence="3" id="KW-0597">Phosphoprotein</keyword>
<dbReference type="Pfam" id="PF00975">
    <property type="entry name" value="Thioesterase"/>
    <property type="match status" value="1"/>
</dbReference>
<dbReference type="PROSITE" id="PS50075">
    <property type="entry name" value="CARRIER"/>
    <property type="match status" value="2"/>
</dbReference>
<dbReference type="Pfam" id="PF00501">
    <property type="entry name" value="AMP-binding"/>
    <property type="match status" value="2"/>
</dbReference>
<dbReference type="InterPro" id="IPR000873">
    <property type="entry name" value="AMP-dep_synth/lig_dom"/>
</dbReference>
<evidence type="ECO:0000256" key="3">
    <source>
        <dbReference type="ARBA" id="ARBA00022553"/>
    </source>
</evidence>
<dbReference type="InterPro" id="IPR020802">
    <property type="entry name" value="TesA-like"/>
</dbReference>
<dbReference type="CDD" id="cd05930">
    <property type="entry name" value="A_NRPS"/>
    <property type="match status" value="1"/>
</dbReference>
<reference evidence="5 6" key="1">
    <citation type="submission" date="2022-03" db="EMBL/GenBank/DDBJ databases">
        <title>Complete genome of Streptomyces rimosus ssp. rimosus R7 (=ATCC 10970).</title>
        <authorList>
            <person name="Beganovic S."/>
            <person name="Ruckert C."/>
            <person name="Busche T."/>
            <person name="Kalinowski J."/>
            <person name="Wittmann C."/>
        </authorList>
    </citation>
    <scope>NUCLEOTIDE SEQUENCE [LARGE SCALE GENOMIC DNA]</scope>
    <source>
        <strain evidence="5 6">R7</strain>
    </source>
</reference>
<dbReference type="NCBIfam" id="TIGR01733">
    <property type="entry name" value="AA-adenyl-dom"/>
    <property type="match status" value="2"/>
</dbReference>
<evidence type="ECO:0000313" key="6">
    <source>
        <dbReference type="Proteomes" id="UP000829494"/>
    </source>
</evidence>
<accession>A0ABY3Z3K1</accession>
<dbReference type="SUPFAM" id="SSF56801">
    <property type="entry name" value="Acetyl-CoA synthetase-like"/>
    <property type="match status" value="2"/>
</dbReference>
<dbReference type="PROSITE" id="PS00455">
    <property type="entry name" value="AMP_BINDING"/>
    <property type="match status" value="2"/>
</dbReference>
<dbReference type="SMART" id="SM00823">
    <property type="entry name" value="PKS_PP"/>
    <property type="match status" value="2"/>
</dbReference>
<dbReference type="Gene3D" id="3.30.559.30">
    <property type="entry name" value="Nonribosomal peptide synthetase, condensation domain"/>
    <property type="match status" value="2"/>
</dbReference>
<evidence type="ECO:0000313" key="5">
    <source>
        <dbReference type="EMBL" id="UNZ04549.1"/>
    </source>
</evidence>
<keyword evidence="2" id="KW-0596">Phosphopantetheine</keyword>
<evidence type="ECO:0000259" key="4">
    <source>
        <dbReference type="PROSITE" id="PS50075"/>
    </source>
</evidence>
<dbReference type="SUPFAM" id="SSF47336">
    <property type="entry name" value="ACP-like"/>
    <property type="match status" value="2"/>
</dbReference>
<dbReference type="Gene3D" id="3.30.300.30">
    <property type="match status" value="2"/>
</dbReference>
<dbReference type="Gene3D" id="2.30.38.10">
    <property type="entry name" value="Luciferase, Domain 3"/>
    <property type="match status" value="2"/>
</dbReference>
<keyword evidence="6" id="KW-1185">Reference proteome</keyword>
<dbReference type="InterPro" id="IPR029058">
    <property type="entry name" value="AB_hydrolase_fold"/>
</dbReference>
<dbReference type="SMART" id="SM00824">
    <property type="entry name" value="PKS_TE"/>
    <property type="match status" value="1"/>
</dbReference>
<gene>
    <name evidence="5" type="primary">dhbF10</name>
    <name evidence="5" type="ORF">SRIMR7_20525</name>
</gene>
<evidence type="ECO:0000256" key="1">
    <source>
        <dbReference type="ARBA" id="ARBA00001957"/>
    </source>
</evidence>
<name>A0ABY3Z3K1_STRRM</name>
<dbReference type="Gene3D" id="3.30.559.10">
    <property type="entry name" value="Chloramphenicol acetyltransferase-like domain"/>
    <property type="match status" value="2"/>
</dbReference>
<sequence length="2400" mass="254668">MSSANDERKGAVKRSGISDVLPLAPLQKGLLFLSEYDPRSADAYSLQLSVELDGPLETGALRAACAALLGRHPNLRACFRRRATGDPVQLVPHEVELPWRELDLPGADAGQLRAAADEERGRRFDLARPPLMRFVLVRQAETRHTFIWTLHHSLADGWSLPMLIQDLFTLYAHGGRADGAGLPQAAPYRNYLAWLGAQDEDAAHAAWRDALAGLDEPTRLAPVDGRAPVLPDSLTMDVPERLAAGLAARARALGVTLNTVFQAAWSLVLGALTGREDVVFGTVTAGRPAELPGVEAMVGLFANTIPVRVTARPGQSVAALLADVQERQSGLMPYEHIGLADIQRQAGIGELFDTVMLFQSYPMDEDQLAASLPGLRVADAAIRSVTHYPLALAVLPGPGTRLGLRFDYAPDLYGPADAERFGRRLLRVLEAIAADPEQPLARISVLEPVEARLLQEAGDAVATAAPARPVAEAVEERVRELPDDTAVVCGDDTLTYRELNARANRLAHALVAHGAGPGRTVAIALPRSTGLVVAALAVLKSGAAYLPVDPDHPAERNTVVLEDTRPVLALTTTATDGKLPDAGQTRWIMDLPDTAELVAGFPDTDLTDADRARPITADDAAYVLFTSGSTGRPKGVVVTRGGFANVIEDIRHRYALERGETLLSVTTFGFDIANTELFGPLVSGARLALADRETVRDPAALGRAVTATGATVLQATPSLWQALATVAPDVLGGVRGFVGGEALSEPLGETLRKATASITNLYGPTETTIWSTGAPPLDGVRAGAPAIGFPFANTRLHILDDWLRPVAPGVIGELYIAGAGLARGYLGRPGLTAERFVADPADPAGGRMYRTGDLVRLGADGQVEYVGRADHQVKIRGFRIELGEIENALSGHPEIGQAVVAVREARPGEPLLAGYLVPADGAAVPEPGALRAYLAERVPEYMVPAAFVTLDALPLTPNGKVDRKVLPDPELRSRATGRAVRSPQEDLLCQVFAEVLGLPRFGPEEDFFAHGGHSLLAARVVSRIRTVLGAEVPVRALFEAPTPAGLAERLPRAGAGAARPALRPGDRPEDVPLSYAQLRLWFLNRLDGAHGTYNISLALRLTGDLDRDALGGALSDLVGRHESLRTVFPDRDGTPRQHVLPLDEAGFGLREHVTDEERLDGLLASEAARGFDLAREIPLRADLFRLSATEHVLLLVLHHIAGDGWSLTPLADDLARAYAARRGGTAPEWAELPVQYADYALWQREVLGEEDDADSLAARQLAYWKTALAGLPEEIELPADFARPAVAGHEGAEHTAFIGPDLHRALAGLARAHGVSLFMVVQAALAALLTRMGAGEDIPLGSPIAGRTDEALDDLVGFFTNTLVLRTDTSDDPAFTELLRRVRETDLAAYENQELPFERLVEVCNPVRSLARQPLFQVMLAFQNTAEAKAALPGLTAAVHPVGSATAKFDLAFQLTERAAGDAAADGEPGGIDLVVEYSTQLFRPETVRQLAERFTRVLASVAAAPKAPLSSIDVLGDAERRRIVGEWNSATTEVPERTVAQLFEEHAARQPDHEAVVFGEVSLTYGELNARANRLARVLAGRGAGPGTLVGLLLPRSVEMIVSILAVLKSGAAYLPLDPDYPADRIAYMVGDAAPVCVLAVPGTGGALRDGGTEVIELDGGVGGDARPATDLTDADRTRPLTCRDAAYVIYTSGSTGRPKGVVIEHAGVAALAADHVRRFGLGARSRVLQFASPSFDAATAELTMALLSGGTLVLATPESRGPGEPLADLISRHGVNLAVLPPVVLAAFPEDITLPGELTLITAGEALPPEVAARWADGRTLHNCYGPTESTVCATSSDPLTGEGKPPIGRPLANTRAYVLDGRLNPVAPGVTGELYLAGAQLARGYLGRPGLTAGRFVADPFGPAGARMYRTGDLARWTADGTLEYAGRVDHQVKLRGFRIELGEIESALAAHPGVAQAVAAVREDRPGDRRLAAYVVPEGAPVPAAALREHLSGLLPDYMVPGAFVTLDALPLTPNGKVDRKGLPALDAPEAAAHGRTPRTERETLLCQVFAEVLNLPEVGAEADFFELGGDSIRSVQVVGRARKAGLDLALPDVFRHKTVEALAAALERAERAAGTTFLDRVRQRLDDPSADAPLDPYGPVLPLRTTGDLPPLFCVHGGMGFALPYLGLAGHIGERHPVYGLQASGLTGTGPLPGSIAEVAAEYVERLREIQPAGPYHLLGWSYGGIVAHEMAAQLEAAGEEVALLANLDSYPAEPGEPAPTDAELLTAVLEYCGLETAANDDGGPTPETVRDALRRADSPLGDLDIPRLVDVMRNHVRLVQEHTPGRVRTPVHLFVAELGLPPEERAARPGRWAAHTDGGTAVHPVPCGHEFMMHSGPQAAIGQAVADELALLHP</sequence>
<dbReference type="InterPro" id="IPR020845">
    <property type="entry name" value="AMP-binding_CS"/>
</dbReference>
<protein>
    <submittedName>
        <fullName evidence="5">Dimodular nonribosomal peptide synthase</fullName>
    </submittedName>
</protein>
<dbReference type="PROSITE" id="PS00012">
    <property type="entry name" value="PHOSPHOPANTETHEINE"/>
    <property type="match status" value="1"/>
</dbReference>
<dbReference type="Gene3D" id="3.40.50.980">
    <property type="match status" value="4"/>
</dbReference>
<proteinExistence type="predicted"/>
<dbReference type="InterPro" id="IPR025110">
    <property type="entry name" value="AMP-bd_C"/>
</dbReference>
<dbReference type="Gene3D" id="1.10.1200.10">
    <property type="entry name" value="ACP-like"/>
    <property type="match status" value="1"/>
</dbReference>
<dbReference type="InterPro" id="IPR001031">
    <property type="entry name" value="Thioesterase"/>
</dbReference>
<dbReference type="NCBIfam" id="NF003417">
    <property type="entry name" value="PRK04813.1"/>
    <property type="match status" value="2"/>
</dbReference>
<dbReference type="EMBL" id="CP094298">
    <property type="protein sequence ID" value="UNZ04549.1"/>
    <property type="molecule type" value="Genomic_DNA"/>
</dbReference>
<dbReference type="InterPro" id="IPR001242">
    <property type="entry name" value="Condensation_dom"/>
</dbReference>
<dbReference type="Pfam" id="PF00668">
    <property type="entry name" value="Condensation"/>
    <property type="match status" value="2"/>
</dbReference>
<comment type="cofactor">
    <cofactor evidence="1">
        <name>pantetheine 4'-phosphate</name>
        <dbReference type="ChEBI" id="CHEBI:47942"/>
    </cofactor>
</comment>
<dbReference type="InterPro" id="IPR010071">
    <property type="entry name" value="AA_adenyl_dom"/>
</dbReference>
<dbReference type="InterPro" id="IPR023213">
    <property type="entry name" value="CAT-like_dom_sf"/>
</dbReference>
<feature type="domain" description="Carrier" evidence="4">
    <location>
        <begin position="979"/>
        <end position="1054"/>
    </location>
</feature>
<dbReference type="CDD" id="cd17652">
    <property type="entry name" value="A_NRPS_CmdD_like"/>
    <property type="match status" value="1"/>
</dbReference>
<dbReference type="PANTHER" id="PTHR45527:SF1">
    <property type="entry name" value="FATTY ACID SYNTHASE"/>
    <property type="match status" value="1"/>
</dbReference>